<dbReference type="PRINTS" id="PR00344">
    <property type="entry name" value="BCTRLSENSOR"/>
</dbReference>
<gene>
    <name evidence="21" type="ORF">SAMN05518863_106199</name>
</gene>
<evidence type="ECO:0000259" key="20">
    <source>
        <dbReference type="PROSITE" id="PS50894"/>
    </source>
</evidence>
<evidence type="ECO:0000256" key="11">
    <source>
        <dbReference type="ARBA" id="ARBA00022989"/>
    </source>
</evidence>
<dbReference type="Pfam" id="PF02518">
    <property type="entry name" value="HATPase_c"/>
    <property type="match status" value="1"/>
</dbReference>
<keyword evidence="5" id="KW-0997">Cell inner membrane</keyword>
<feature type="domain" description="PAC" evidence="19">
    <location>
        <begin position="617"/>
        <end position="669"/>
    </location>
</feature>
<evidence type="ECO:0000313" key="21">
    <source>
        <dbReference type="EMBL" id="SFK34649.1"/>
    </source>
</evidence>
<evidence type="ECO:0000256" key="14">
    <source>
        <dbReference type="PROSITE-ProRule" id="PRU00110"/>
    </source>
</evidence>
<evidence type="ECO:0000256" key="1">
    <source>
        <dbReference type="ARBA" id="ARBA00000085"/>
    </source>
</evidence>
<keyword evidence="9 21" id="KW-0418">Kinase</keyword>
<dbReference type="SUPFAM" id="SSF53850">
    <property type="entry name" value="Periplasmic binding protein-like II"/>
    <property type="match status" value="2"/>
</dbReference>
<accession>A0A1I3YTF6</accession>
<evidence type="ECO:0000256" key="13">
    <source>
        <dbReference type="ARBA" id="ARBA00023136"/>
    </source>
</evidence>
<dbReference type="SMART" id="SM00448">
    <property type="entry name" value="REC"/>
    <property type="match status" value="1"/>
</dbReference>
<evidence type="ECO:0000256" key="9">
    <source>
        <dbReference type="ARBA" id="ARBA00022777"/>
    </source>
</evidence>
<dbReference type="Gene3D" id="1.10.287.130">
    <property type="match status" value="1"/>
</dbReference>
<feature type="transmembrane region" description="Helical" evidence="16">
    <location>
        <begin position="507"/>
        <end position="527"/>
    </location>
</feature>
<dbReference type="SUPFAM" id="SSF55785">
    <property type="entry name" value="PYP-like sensor domain (PAS domain)"/>
    <property type="match status" value="1"/>
</dbReference>
<dbReference type="SUPFAM" id="SSF55874">
    <property type="entry name" value="ATPase domain of HSP90 chaperone/DNA topoisomerase II/histidine kinase"/>
    <property type="match status" value="1"/>
</dbReference>
<dbReference type="InterPro" id="IPR001789">
    <property type="entry name" value="Sig_transdc_resp-reg_receiver"/>
</dbReference>
<evidence type="ECO:0000259" key="18">
    <source>
        <dbReference type="PROSITE" id="PS50110"/>
    </source>
</evidence>
<evidence type="ECO:0000259" key="19">
    <source>
        <dbReference type="PROSITE" id="PS50113"/>
    </source>
</evidence>
<dbReference type="RefSeq" id="WP_091003985.1">
    <property type="nucleotide sequence ID" value="NZ_FOSD01000006.1"/>
</dbReference>
<dbReference type="EMBL" id="FOSD01000006">
    <property type="protein sequence ID" value="SFK34649.1"/>
    <property type="molecule type" value="Genomic_DNA"/>
</dbReference>
<dbReference type="InterPro" id="IPR000700">
    <property type="entry name" value="PAS-assoc_C"/>
</dbReference>
<dbReference type="Pfam" id="PF00512">
    <property type="entry name" value="HisKA"/>
    <property type="match status" value="1"/>
</dbReference>
<comment type="subcellular location">
    <subcellularLocation>
        <location evidence="2">Cell inner membrane</location>
        <topology evidence="2">Multi-pass membrane protein</topology>
    </subcellularLocation>
</comment>
<evidence type="ECO:0000313" key="22">
    <source>
        <dbReference type="Proteomes" id="UP000198841"/>
    </source>
</evidence>
<dbReference type="CDD" id="cd00082">
    <property type="entry name" value="HisKA"/>
    <property type="match status" value="1"/>
</dbReference>
<evidence type="ECO:0000256" key="10">
    <source>
        <dbReference type="ARBA" id="ARBA00022840"/>
    </source>
</evidence>
<dbReference type="InterPro" id="IPR003661">
    <property type="entry name" value="HisK_dim/P_dom"/>
</dbReference>
<keyword evidence="12" id="KW-0902">Two-component regulatory system</keyword>
<keyword evidence="22" id="KW-1185">Reference proteome</keyword>
<evidence type="ECO:0000256" key="4">
    <source>
        <dbReference type="ARBA" id="ARBA00022475"/>
    </source>
</evidence>
<name>A0A1I3YTF6_9GAMM</name>
<dbReference type="SMART" id="SM00387">
    <property type="entry name" value="HATPase_c"/>
    <property type="match status" value="1"/>
</dbReference>
<dbReference type="InterPro" id="IPR004358">
    <property type="entry name" value="Sig_transdc_His_kin-like_C"/>
</dbReference>
<keyword evidence="13 16" id="KW-0472">Membrane</keyword>
<feature type="modified residue" description="4-aspartylphosphate" evidence="15">
    <location>
        <position position="970"/>
    </location>
</feature>
<dbReference type="CDD" id="cd16922">
    <property type="entry name" value="HATPase_EvgS-ArcB-TorS-like"/>
    <property type="match status" value="1"/>
</dbReference>
<reference evidence="21 22" key="1">
    <citation type="submission" date="2016-10" db="EMBL/GenBank/DDBJ databases">
        <authorList>
            <person name="Varghese N."/>
            <person name="Submissions S."/>
        </authorList>
    </citation>
    <scope>NUCLEOTIDE SEQUENCE [LARGE SCALE GENOMIC DNA]</scope>
    <source>
        <strain evidence="21 22">YR512</strain>
    </source>
</reference>
<feature type="domain" description="HPt" evidence="20">
    <location>
        <begin position="1061"/>
        <end position="1155"/>
    </location>
</feature>
<dbReference type="CDD" id="cd17546">
    <property type="entry name" value="REC_hyHK_CKI1_RcsC-like"/>
    <property type="match status" value="1"/>
</dbReference>
<dbReference type="PANTHER" id="PTHR43047">
    <property type="entry name" value="TWO-COMPONENT HISTIDINE PROTEIN KINASE"/>
    <property type="match status" value="1"/>
</dbReference>
<keyword evidence="11 16" id="KW-1133">Transmembrane helix</keyword>
<protein>
    <recommendedName>
        <fullName evidence="3">histidine kinase</fullName>
        <ecNumber evidence="3">2.7.13.3</ecNumber>
    </recommendedName>
</protein>
<keyword evidence="6 15" id="KW-0597">Phosphoprotein</keyword>
<dbReference type="Pfam" id="PF01627">
    <property type="entry name" value="Hpt"/>
    <property type="match status" value="1"/>
</dbReference>
<keyword evidence="10" id="KW-0547">Nucleotide-binding</keyword>
<dbReference type="EC" id="2.7.13.3" evidence="3"/>
<dbReference type="SMART" id="SM00388">
    <property type="entry name" value="HisKA"/>
    <property type="match status" value="1"/>
</dbReference>
<evidence type="ECO:0000256" key="15">
    <source>
        <dbReference type="PROSITE-ProRule" id="PRU00169"/>
    </source>
</evidence>
<feature type="domain" description="Response regulatory" evidence="18">
    <location>
        <begin position="921"/>
        <end position="1035"/>
    </location>
</feature>
<evidence type="ECO:0000259" key="17">
    <source>
        <dbReference type="PROSITE" id="PS50109"/>
    </source>
</evidence>
<organism evidence="21 22">
    <name type="scientific">Candidatus Pantoea symbiotica</name>
    <dbReference type="NCBI Taxonomy" id="1884370"/>
    <lineage>
        <taxon>Bacteria</taxon>
        <taxon>Pseudomonadati</taxon>
        <taxon>Pseudomonadota</taxon>
        <taxon>Gammaproteobacteria</taxon>
        <taxon>Enterobacterales</taxon>
        <taxon>Erwiniaceae</taxon>
        <taxon>Pantoea</taxon>
    </lineage>
</organism>
<feature type="domain" description="Histidine kinase" evidence="17">
    <location>
        <begin position="687"/>
        <end position="900"/>
    </location>
</feature>
<keyword evidence="8 16" id="KW-0812">Transmembrane</keyword>
<evidence type="ECO:0000256" key="3">
    <source>
        <dbReference type="ARBA" id="ARBA00012438"/>
    </source>
</evidence>
<dbReference type="Pfam" id="PF00072">
    <property type="entry name" value="Response_reg"/>
    <property type="match status" value="1"/>
</dbReference>
<dbReference type="Gene3D" id="1.20.120.160">
    <property type="entry name" value="HPT domain"/>
    <property type="match status" value="1"/>
</dbReference>
<dbReference type="SUPFAM" id="SSF47226">
    <property type="entry name" value="Histidine-containing phosphotransfer domain, HPT domain"/>
    <property type="match status" value="1"/>
</dbReference>
<comment type="caution">
    <text evidence="21">The sequence shown here is derived from an EMBL/GenBank/DDBJ whole genome shotgun (WGS) entry which is preliminary data.</text>
</comment>
<dbReference type="PROSITE" id="PS50109">
    <property type="entry name" value="HIS_KIN"/>
    <property type="match status" value="1"/>
</dbReference>
<comment type="catalytic activity">
    <reaction evidence="1">
        <text>ATP + protein L-histidine = ADP + protein N-phospho-L-histidine.</text>
        <dbReference type="EC" id="2.7.13.3"/>
    </reaction>
</comment>
<evidence type="ECO:0000256" key="2">
    <source>
        <dbReference type="ARBA" id="ARBA00004429"/>
    </source>
</evidence>
<dbReference type="Pfam" id="PF00497">
    <property type="entry name" value="SBP_bac_3"/>
    <property type="match status" value="1"/>
</dbReference>
<dbReference type="InterPro" id="IPR035965">
    <property type="entry name" value="PAS-like_dom_sf"/>
</dbReference>
<dbReference type="PROSITE" id="PS50110">
    <property type="entry name" value="RESPONSE_REGULATORY"/>
    <property type="match status" value="1"/>
</dbReference>
<dbReference type="InterPro" id="IPR005467">
    <property type="entry name" value="His_kinase_dom"/>
</dbReference>
<dbReference type="SUPFAM" id="SSF52172">
    <property type="entry name" value="CheY-like"/>
    <property type="match status" value="1"/>
</dbReference>
<dbReference type="Gene3D" id="3.40.190.10">
    <property type="entry name" value="Periplasmic binding protein-like II"/>
    <property type="match status" value="3"/>
</dbReference>
<dbReference type="GO" id="GO:0016301">
    <property type="term" value="F:kinase activity"/>
    <property type="evidence" value="ECO:0007669"/>
    <property type="project" value="UniProtKB-KW"/>
</dbReference>
<dbReference type="Gene3D" id="3.40.50.2300">
    <property type="match status" value="1"/>
</dbReference>
<evidence type="ECO:0000256" key="8">
    <source>
        <dbReference type="ARBA" id="ARBA00022692"/>
    </source>
</evidence>
<feature type="modified residue" description="Phosphohistidine" evidence="14">
    <location>
        <position position="1100"/>
    </location>
</feature>
<dbReference type="PANTHER" id="PTHR43047:SF72">
    <property type="entry name" value="OSMOSENSING HISTIDINE PROTEIN KINASE SLN1"/>
    <property type="match status" value="1"/>
</dbReference>
<dbReference type="InterPro" id="IPR003594">
    <property type="entry name" value="HATPase_dom"/>
</dbReference>
<sequence>MRTNRFWIFAALLYSVDGISAPDKLSYVPDALPEVTAPTLTDYQWRWLGQKRELTLALYGPTRPPLTRIDASERVTGYIPDFSWTLARSLGVTLRIVHFDSAELAYSSLNEGDTDIIFSPAGDKPPSHYQSVMSVNVAEAYPMEVVRRSAEALSDITDKSTISGGTPGRLLAALDQGKIQSVILPAGEAYYVTERNYVNSLNIDGLSTQPMTAYKFVTGEHTPVLHEVLKEATLNLRSSQAGEIIASRWDQGNLIRFISEPLNLTSDERTWRENHPTVTVVASSFNPPFFMKGTGGNYTGIGPELLSLVSLKTGIRFRYSDIGDSTKLPAALEGGDAAMTAPLIWSQERNRDILLTTPFMFTPTVMVTRNGKQSLDGIRSAALIPAQEATDWFRKVFPEAKVTLIGNPGLAMQWVAEGKVDATLNTLISARYLQQGLYQDRLKLQQDLAVPEAAIVFGVRRSDPELQSILNKTLGLVPADMVTSILTHWQATPAARFDTWRIYRSEFYSGALGAVVLILIAAVWAGVLRRQVKRTQRAKALLRQEILFRDRLINGPPRPVYVATSDGQIIHNNLAFEKYLSNYPSSYLALSLFDSRHPLYEVWKECIRMPPTGDEPQELEFALEDVSGHVRQIRHWMTTFQEDDGTTGGFIGGWQDVTDYLNMQAQLSTARAEAERASHTKSRFLATMSHEIRTPLSAIIGLLELQVQEKRTDTELIRVAHESSQSLLALIGDILDIERIESEKVTLHPSWCRVSTIAHAVVQTFSGLAHQKGLLLSLTLPEYDREIFSDGNRLRQIIGNLTGNAVKFTHKGEINISVSLPTESMGRMQIVVRDSGPGIPENDQKRMFMPFEQADHSASGGSGLGLAISSELTLLMNGTLSLESVPGKGSAFTLDIPVETRPVSILDSVPVIPPRLHSSLRILVVDDHPANRLLVSRQVALMGHRTSVADNGRSGLEAWKKERPDVILTDCNMPEMDGIEMTRSIRKQDPNVMIIGITADAQETERDRCLTAGMNACLFRPVDFSRLAETIAIFELNDPHKVTDLTEWIDLEALTAFLPDSPQAVKEFITLSISETRKDLQQVRYAVMQKDLASARRIIHRVAGTLRVSGIKELGEQCAMLEELTEMDEDPSIIILHIEKAQATVDEFENVFMRL</sequence>
<proteinExistence type="predicted"/>
<dbReference type="Gene3D" id="3.30.565.10">
    <property type="entry name" value="Histidine kinase-like ATPase, C-terminal domain"/>
    <property type="match status" value="1"/>
</dbReference>
<dbReference type="InterPro" id="IPR011006">
    <property type="entry name" value="CheY-like_superfamily"/>
</dbReference>
<dbReference type="SUPFAM" id="SSF47384">
    <property type="entry name" value="Homodimeric domain of signal transducing histidine kinase"/>
    <property type="match status" value="1"/>
</dbReference>
<dbReference type="PROSITE" id="PS50113">
    <property type="entry name" value="PAC"/>
    <property type="match status" value="1"/>
</dbReference>
<keyword evidence="10" id="KW-0067">ATP-binding</keyword>
<dbReference type="PROSITE" id="PS50894">
    <property type="entry name" value="HPT"/>
    <property type="match status" value="1"/>
</dbReference>
<dbReference type="InterPro" id="IPR036890">
    <property type="entry name" value="HATPase_C_sf"/>
</dbReference>
<dbReference type="InterPro" id="IPR036641">
    <property type="entry name" value="HPT_dom_sf"/>
</dbReference>
<dbReference type="InterPro" id="IPR001638">
    <property type="entry name" value="Solute-binding_3/MltF_N"/>
</dbReference>
<evidence type="ECO:0000256" key="5">
    <source>
        <dbReference type="ARBA" id="ARBA00022519"/>
    </source>
</evidence>
<dbReference type="Proteomes" id="UP000198841">
    <property type="component" value="Unassembled WGS sequence"/>
</dbReference>
<evidence type="ECO:0000256" key="12">
    <source>
        <dbReference type="ARBA" id="ARBA00023012"/>
    </source>
</evidence>
<dbReference type="SMART" id="SM00062">
    <property type="entry name" value="PBPb"/>
    <property type="match status" value="1"/>
</dbReference>
<dbReference type="InterPro" id="IPR036097">
    <property type="entry name" value="HisK_dim/P_sf"/>
</dbReference>
<evidence type="ECO:0000256" key="7">
    <source>
        <dbReference type="ARBA" id="ARBA00022679"/>
    </source>
</evidence>
<evidence type="ECO:0000256" key="6">
    <source>
        <dbReference type="ARBA" id="ARBA00022553"/>
    </source>
</evidence>
<keyword evidence="4" id="KW-1003">Cell membrane</keyword>
<keyword evidence="7" id="KW-0808">Transferase</keyword>
<dbReference type="InterPro" id="IPR008207">
    <property type="entry name" value="Sig_transdc_His_kin_Hpt_dom"/>
</dbReference>
<evidence type="ECO:0000256" key="16">
    <source>
        <dbReference type="SAM" id="Phobius"/>
    </source>
</evidence>